<dbReference type="WBParaSite" id="HPBE_0000040901-mRNA-1">
    <property type="protein sequence ID" value="HPBE_0000040901-mRNA-1"/>
    <property type="gene ID" value="HPBE_0000040901"/>
</dbReference>
<keyword evidence="2" id="KW-1185">Reference proteome</keyword>
<accession>A0A183F2N8</accession>
<name>A0A183F2N8_HELPZ</name>
<reference evidence="3" key="2">
    <citation type="submission" date="2019-09" db="UniProtKB">
        <authorList>
            <consortium name="WormBaseParasite"/>
        </authorList>
    </citation>
    <scope>IDENTIFICATION</scope>
</reference>
<reference evidence="1 2" key="1">
    <citation type="submission" date="2018-11" db="EMBL/GenBank/DDBJ databases">
        <authorList>
            <consortium name="Pathogen Informatics"/>
        </authorList>
    </citation>
    <scope>NUCLEOTIDE SEQUENCE [LARGE SCALE GENOMIC DNA]</scope>
</reference>
<organism evidence="2 3">
    <name type="scientific">Heligmosomoides polygyrus</name>
    <name type="common">Parasitic roundworm</name>
    <dbReference type="NCBI Taxonomy" id="6339"/>
    <lineage>
        <taxon>Eukaryota</taxon>
        <taxon>Metazoa</taxon>
        <taxon>Ecdysozoa</taxon>
        <taxon>Nematoda</taxon>
        <taxon>Chromadorea</taxon>
        <taxon>Rhabditida</taxon>
        <taxon>Rhabditina</taxon>
        <taxon>Rhabditomorpha</taxon>
        <taxon>Strongyloidea</taxon>
        <taxon>Heligmosomidae</taxon>
        <taxon>Heligmosomoides</taxon>
    </lineage>
</organism>
<evidence type="ECO:0000313" key="1">
    <source>
        <dbReference type="EMBL" id="VDO18792.1"/>
    </source>
</evidence>
<sequence>MGLGRRRPQPGATVEPPAKMLGRRRSLRNVTHQIMNRKMLLENDVESDPDSAIQNLITSRMWECKINLTQAKVLQTQCSNVEESSDPVVRSLTAIVVQQANAILGISAAVSISSKLKSVEL</sequence>
<gene>
    <name evidence="1" type="ORF">HPBE_LOCUS410</name>
</gene>
<protein>
    <submittedName>
        <fullName evidence="3">BLOC-1-related complex subunit 7</fullName>
    </submittedName>
</protein>
<dbReference type="OrthoDB" id="5907378at2759"/>
<dbReference type="AlphaFoldDB" id="A0A183F2N8"/>
<evidence type="ECO:0000313" key="3">
    <source>
        <dbReference type="WBParaSite" id="HPBE_0000040901-mRNA-1"/>
    </source>
</evidence>
<proteinExistence type="predicted"/>
<dbReference type="EMBL" id="UZAH01000274">
    <property type="protein sequence ID" value="VDO18792.1"/>
    <property type="molecule type" value="Genomic_DNA"/>
</dbReference>
<dbReference type="Proteomes" id="UP000050761">
    <property type="component" value="Unassembled WGS sequence"/>
</dbReference>
<evidence type="ECO:0000313" key="2">
    <source>
        <dbReference type="Proteomes" id="UP000050761"/>
    </source>
</evidence>
<accession>A0A3P7WMW5</accession>